<protein>
    <submittedName>
        <fullName evidence="3">Uncharacterized protein</fullName>
    </submittedName>
</protein>
<evidence type="ECO:0000256" key="1">
    <source>
        <dbReference type="SAM" id="MobiDB-lite"/>
    </source>
</evidence>
<feature type="transmembrane region" description="Helical" evidence="2">
    <location>
        <begin position="21"/>
        <end position="43"/>
    </location>
</feature>
<dbReference type="VEuPathDB" id="MicrosporidiaDB:HERIO_662"/>
<evidence type="ECO:0000256" key="2">
    <source>
        <dbReference type="SAM" id="Phobius"/>
    </source>
</evidence>
<dbReference type="Proteomes" id="UP000192356">
    <property type="component" value="Unassembled WGS sequence"/>
</dbReference>
<feature type="region of interest" description="Disordered" evidence="1">
    <location>
        <begin position="74"/>
        <end position="110"/>
    </location>
</feature>
<proteinExistence type="predicted"/>
<sequence length="110" mass="12599">MELKIDCELDESKDRYDNIKAITFLVIILSVIVIILVVLALSFSDPKLSSNFYSGKNQEEINKEEDINLERSNFMINNDSDESSNNENSYFKTSSESDSYSIKSEKVNLK</sequence>
<evidence type="ECO:0000313" key="3">
    <source>
        <dbReference type="EMBL" id="ORD97481.1"/>
    </source>
</evidence>
<feature type="compositionally biased region" description="Low complexity" evidence="1">
    <location>
        <begin position="85"/>
        <end position="102"/>
    </location>
</feature>
<keyword evidence="2" id="KW-1133">Transmembrane helix</keyword>
<dbReference type="EMBL" id="LVKB01000021">
    <property type="protein sequence ID" value="ORD97481.1"/>
    <property type="molecule type" value="Genomic_DNA"/>
</dbReference>
<keyword evidence="4" id="KW-1185">Reference proteome</keyword>
<dbReference type="AlphaFoldDB" id="A0A1X0QCH0"/>
<keyword evidence="2" id="KW-0472">Membrane</keyword>
<gene>
    <name evidence="3" type="ORF">HERIO_662</name>
</gene>
<evidence type="ECO:0000313" key="4">
    <source>
        <dbReference type="Proteomes" id="UP000192356"/>
    </source>
</evidence>
<organism evidence="3 4">
    <name type="scientific">Hepatospora eriocheir</name>
    <dbReference type="NCBI Taxonomy" id="1081669"/>
    <lineage>
        <taxon>Eukaryota</taxon>
        <taxon>Fungi</taxon>
        <taxon>Fungi incertae sedis</taxon>
        <taxon>Microsporidia</taxon>
        <taxon>Hepatosporidae</taxon>
        <taxon>Hepatospora</taxon>
    </lineage>
</organism>
<name>A0A1X0QCH0_9MICR</name>
<comment type="caution">
    <text evidence="3">The sequence shown here is derived from an EMBL/GenBank/DDBJ whole genome shotgun (WGS) entry which is preliminary data.</text>
</comment>
<keyword evidence="2" id="KW-0812">Transmembrane</keyword>
<accession>A0A1X0QCH0</accession>
<reference evidence="3 4" key="1">
    <citation type="journal article" date="2017" name="Environ. Microbiol.">
        <title>Decay of the glycolytic pathway and adaptation to intranuclear parasitism within Enterocytozoonidae microsporidia.</title>
        <authorList>
            <person name="Wiredu Boakye D."/>
            <person name="Jaroenlak P."/>
            <person name="Prachumwat A."/>
            <person name="Williams T.A."/>
            <person name="Bateman K.S."/>
            <person name="Itsathitphaisarn O."/>
            <person name="Sritunyalucksana K."/>
            <person name="Paszkiewicz K.H."/>
            <person name="Moore K.A."/>
            <person name="Stentiford G.D."/>
            <person name="Williams B.A."/>
        </authorList>
    </citation>
    <scope>NUCLEOTIDE SEQUENCE [LARGE SCALE GENOMIC DNA]</scope>
    <source>
        <strain evidence="3 4">GB1</strain>
    </source>
</reference>